<dbReference type="GO" id="GO:0016740">
    <property type="term" value="F:transferase activity"/>
    <property type="evidence" value="ECO:0007669"/>
    <property type="project" value="UniProtKB-KW"/>
</dbReference>
<proteinExistence type="predicted"/>
<dbReference type="AlphaFoldDB" id="A0A7X6DS19"/>
<feature type="domain" description="Glycosyltransferase 2-like" evidence="1">
    <location>
        <begin position="4"/>
        <end position="169"/>
    </location>
</feature>
<dbReference type="PANTHER" id="PTHR48090">
    <property type="entry name" value="UNDECAPRENYL-PHOSPHATE 4-DEOXY-4-FORMAMIDO-L-ARABINOSE TRANSFERASE-RELATED"/>
    <property type="match status" value="1"/>
</dbReference>
<dbReference type="Proteomes" id="UP000534783">
    <property type="component" value="Unassembled WGS sequence"/>
</dbReference>
<sequence length="262" mass="29438">MKLSVIIPVYNEESTVGAVIEQVLSVELSGVEKEVIVVDDGSTDGTAEVLKHEQSEHADIVTVCSSQKNFGKGRAVRIGLKYVTGEIVLIQDADLELDPKEYGVLLVPILSGQASVVYGSRFLNSANRIPWKSRLAQRILTPLIRLLYNARLTDEATAYKLFKADILKSLDLRCTGFEFCPEVTAKLLKRGYRIREVPISYQPRTDAEGKKLRFVRDGMIALYTLIKYRFTREQAMRSKIDFSAVEAGGKIPFRKSHRERSP</sequence>
<keyword evidence="2" id="KW-0808">Transferase</keyword>
<dbReference type="CDD" id="cd04179">
    <property type="entry name" value="DPM_DPG-synthase_like"/>
    <property type="match status" value="1"/>
</dbReference>
<gene>
    <name evidence="2" type="ORF">MNODULE_16450</name>
</gene>
<evidence type="ECO:0000313" key="3">
    <source>
        <dbReference type="Proteomes" id="UP000534783"/>
    </source>
</evidence>
<dbReference type="PANTHER" id="PTHR48090:SF7">
    <property type="entry name" value="RFBJ PROTEIN"/>
    <property type="match status" value="1"/>
</dbReference>
<name>A0A7X6DS19_9BACT</name>
<dbReference type="EMBL" id="VTOW01000003">
    <property type="protein sequence ID" value="NKE72342.1"/>
    <property type="molecule type" value="Genomic_DNA"/>
</dbReference>
<dbReference type="Gene3D" id="3.90.550.10">
    <property type="entry name" value="Spore Coat Polysaccharide Biosynthesis Protein SpsA, Chain A"/>
    <property type="match status" value="1"/>
</dbReference>
<evidence type="ECO:0000259" key="1">
    <source>
        <dbReference type="Pfam" id="PF00535"/>
    </source>
</evidence>
<reference evidence="2 3" key="1">
    <citation type="journal article" date="2020" name="Nature">
        <title>Bacterial chemolithoautotrophy via manganese oxidation.</title>
        <authorList>
            <person name="Yu H."/>
            <person name="Leadbetter J.R."/>
        </authorList>
    </citation>
    <scope>NUCLEOTIDE SEQUENCE [LARGE SCALE GENOMIC DNA]</scope>
    <source>
        <strain evidence="2 3">Mn-1</strain>
    </source>
</reference>
<dbReference type="Pfam" id="PF00535">
    <property type="entry name" value="Glycos_transf_2"/>
    <property type="match status" value="1"/>
</dbReference>
<evidence type="ECO:0000313" key="2">
    <source>
        <dbReference type="EMBL" id="NKE72342.1"/>
    </source>
</evidence>
<organism evidence="2 3">
    <name type="scientific">Candidatus Manganitrophus noduliformans</name>
    <dbReference type="NCBI Taxonomy" id="2606439"/>
    <lineage>
        <taxon>Bacteria</taxon>
        <taxon>Pseudomonadati</taxon>
        <taxon>Nitrospirota</taxon>
        <taxon>Nitrospiria</taxon>
        <taxon>Candidatus Troglogloeales</taxon>
        <taxon>Candidatus Manganitrophaceae</taxon>
        <taxon>Candidatus Manganitrophus</taxon>
    </lineage>
</organism>
<protein>
    <submittedName>
        <fullName evidence="2">Glycosyltransferase family 2 protein</fullName>
    </submittedName>
</protein>
<dbReference type="InterPro" id="IPR050256">
    <property type="entry name" value="Glycosyltransferase_2"/>
</dbReference>
<comment type="caution">
    <text evidence="2">The sequence shown here is derived from an EMBL/GenBank/DDBJ whole genome shotgun (WGS) entry which is preliminary data.</text>
</comment>
<dbReference type="InterPro" id="IPR001173">
    <property type="entry name" value="Glyco_trans_2-like"/>
</dbReference>
<dbReference type="SUPFAM" id="SSF53448">
    <property type="entry name" value="Nucleotide-diphospho-sugar transferases"/>
    <property type="match status" value="1"/>
</dbReference>
<accession>A0A7X6DS19</accession>
<keyword evidence="3" id="KW-1185">Reference proteome</keyword>
<dbReference type="RefSeq" id="WP_168061887.1">
    <property type="nucleotide sequence ID" value="NZ_VTOW01000003.1"/>
</dbReference>
<dbReference type="InterPro" id="IPR029044">
    <property type="entry name" value="Nucleotide-diphossugar_trans"/>
</dbReference>